<dbReference type="EMBL" id="JAEHFY010000009">
    <property type="protein sequence ID" value="MBK0382868.1"/>
    <property type="molecule type" value="Genomic_DNA"/>
</dbReference>
<accession>A0ABS1BJ56</accession>
<name>A0ABS1BJ56_9SPHI</name>
<organism evidence="1 2">
    <name type="scientific">Pedobacter segetis</name>
    <dbReference type="NCBI Taxonomy" id="2793069"/>
    <lineage>
        <taxon>Bacteria</taxon>
        <taxon>Pseudomonadati</taxon>
        <taxon>Bacteroidota</taxon>
        <taxon>Sphingobacteriia</taxon>
        <taxon>Sphingobacteriales</taxon>
        <taxon>Sphingobacteriaceae</taxon>
        <taxon>Pedobacter</taxon>
    </lineage>
</organism>
<comment type="caution">
    <text evidence="1">The sequence shown here is derived from an EMBL/GenBank/DDBJ whole genome shotgun (WGS) entry which is preliminary data.</text>
</comment>
<protein>
    <submittedName>
        <fullName evidence="1">Uncharacterized protein</fullName>
    </submittedName>
</protein>
<dbReference type="RefSeq" id="WP_200585649.1">
    <property type="nucleotide sequence ID" value="NZ_JAEHFY010000009.1"/>
</dbReference>
<sequence length="173" mass="20533">MDRDVIELVLKEFADEQKSTNQHICELIKTAGELKGKLKDFEKHIIKPQTVSDTKPFLLLLQKGLMDIQTIVENQPKSITKKFQLLLFPEQDAKLFYKIVFGRWFLWLTVILAINNIYKWGVHDSDNQKEIKIEQLENDKIRRSWKYLYKHGKKSIQKDMEKAFEHSTLIQDN</sequence>
<reference evidence="1 2" key="1">
    <citation type="submission" date="2020-12" db="EMBL/GenBank/DDBJ databases">
        <title>Bacterial novel species Pedobacter sp. SD-b isolated from soil.</title>
        <authorList>
            <person name="Jung H.-Y."/>
        </authorList>
    </citation>
    <scope>NUCLEOTIDE SEQUENCE [LARGE SCALE GENOMIC DNA]</scope>
    <source>
        <strain evidence="1 2">SD-b</strain>
    </source>
</reference>
<dbReference type="Proteomes" id="UP000660024">
    <property type="component" value="Unassembled WGS sequence"/>
</dbReference>
<keyword evidence="2" id="KW-1185">Reference proteome</keyword>
<gene>
    <name evidence="1" type="ORF">I5M32_07835</name>
</gene>
<proteinExistence type="predicted"/>
<evidence type="ECO:0000313" key="2">
    <source>
        <dbReference type="Proteomes" id="UP000660024"/>
    </source>
</evidence>
<evidence type="ECO:0000313" key="1">
    <source>
        <dbReference type="EMBL" id="MBK0382868.1"/>
    </source>
</evidence>